<dbReference type="OrthoDB" id="3863715at2759"/>
<protein>
    <submittedName>
        <fullName evidence="2">DNA/RNA polymerase superfamily protein</fullName>
    </submittedName>
</protein>
<dbReference type="PANTHER" id="PTHR46148:SF44">
    <property type="entry name" value="GAG-POL POLYPROTEIN"/>
    <property type="match status" value="1"/>
</dbReference>
<dbReference type="EMBL" id="SMMG02000001">
    <property type="protein sequence ID" value="KAA3487174.1"/>
    <property type="molecule type" value="Genomic_DNA"/>
</dbReference>
<dbReference type="Proteomes" id="UP000325315">
    <property type="component" value="Unassembled WGS sequence"/>
</dbReference>
<comment type="caution">
    <text evidence="2">The sequence shown here is derived from an EMBL/GenBank/DDBJ whole genome shotgun (WGS) entry which is preliminary data.</text>
</comment>
<feature type="domain" description="Tf2-1-like SH3-like" evidence="1">
    <location>
        <begin position="52"/>
        <end position="105"/>
    </location>
</feature>
<keyword evidence="3" id="KW-1185">Reference proteome</keyword>
<dbReference type="PANTHER" id="PTHR46148">
    <property type="entry name" value="CHROMO DOMAIN-CONTAINING PROTEIN"/>
    <property type="match status" value="1"/>
</dbReference>
<evidence type="ECO:0000313" key="3">
    <source>
        <dbReference type="Proteomes" id="UP000325315"/>
    </source>
</evidence>
<dbReference type="AlphaFoldDB" id="A0A5B6X1J0"/>
<name>A0A5B6X1J0_9ROSI</name>
<accession>A0A5B6X1J0</accession>
<evidence type="ECO:0000313" key="2">
    <source>
        <dbReference type="EMBL" id="KAA3487174.1"/>
    </source>
</evidence>
<gene>
    <name evidence="2" type="ORF">EPI10_031017</name>
</gene>
<organism evidence="2 3">
    <name type="scientific">Gossypium australe</name>
    <dbReference type="NCBI Taxonomy" id="47621"/>
    <lineage>
        <taxon>Eukaryota</taxon>
        <taxon>Viridiplantae</taxon>
        <taxon>Streptophyta</taxon>
        <taxon>Embryophyta</taxon>
        <taxon>Tracheophyta</taxon>
        <taxon>Spermatophyta</taxon>
        <taxon>Magnoliopsida</taxon>
        <taxon>eudicotyledons</taxon>
        <taxon>Gunneridae</taxon>
        <taxon>Pentapetalae</taxon>
        <taxon>rosids</taxon>
        <taxon>malvids</taxon>
        <taxon>Malvales</taxon>
        <taxon>Malvaceae</taxon>
        <taxon>Malvoideae</taxon>
        <taxon>Gossypium</taxon>
    </lineage>
</organism>
<dbReference type="Pfam" id="PF24626">
    <property type="entry name" value="SH3_Tf2-1"/>
    <property type="match status" value="1"/>
</dbReference>
<sequence>MAPFEALYGRKYIIPLYLSKLSESKLVGIDLIRETEDKLEFFVGDQLEFFVGDQVFFKIAPWKKVLWFGRKQKLSPRFIGPYEIVERISLVAYRLALPLELEKIHNYRSDPSHVITSSEIELQSDMLYSKEPIKILAREVKELRNKKVLVVLRKPPGKLKNR</sequence>
<proteinExistence type="predicted"/>
<dbReference type="InterPro" id="IPR056924">
    <property type="entry name" value="SH3_Tf2-1"/>
</dbReference>
<reference evidence="3" key="1">
    <citation type="journal article" date="2019" name="Plant Biotechnol. J.">
        <title>Genome sequencing of the Australian wild diploid species Gossypium australe highlights disease resistance and delayed gland morphogenesis.</title>
        <authorList>
            <person name="Cai Y."/>
            <person name="Cai X."/>
            <person name="Wang Q."/>
            <person name="Wang P."/>
            <person name="Zhang Y."/>
            <person name="Cai C."/>
            <person name="Xu Y."/>
            <person name="Wang K."/>
            <person name="Zhou Z."/>
            <person name="Wang C."/>
            <person name="Geng S."/>
            <person name="Li B."/>
            <person name="Dong Q."/>
            <person name="Hou Y."/>
            <person name="Wang H."/>
            <person name="Ai P."/>
            <person name="Liu Z."/>
            <person name="Yi F."/>
            <person name="Sun M."/>
            <person name="An G."/>
            <person name="Cheng J."/>
            <person name="Zhang Y."/>
            <person name="Shi Q."/>
            <person name="Xie Y."/>
            <person name="Shi X."/>
            <person name="Chang Y."/>
            <person name="Huang F."/>
            <person name="Chen Y."/>
            <person name="Hong S."/>
            <person name="Mi L."/>
            <person name="Sun Q."/>
            <person name="Zhang L."/>
            <person name="Zhou B."/>
            <person name="Peng R."/>
            <person name="Zhang X."/>
            <person name="Liu F."/>
        </authorList>
    </citation>
    <scope>NUCLEOTIDE SEQUENCE [LARGE SCALE GENOMIC DNA]</scope>
    <source>
        <strain evidence="3">cv. PA1801</strain>
    </source>
</reference>
<evidence type="ECO:0000259" key="1">
    <source>
        <dbReference type="Pfam" id="PF24626"/>
    </source>
</evidence>